<accession>A0A165G3R5</accession>
<keyword evidence="1" id="KW-0732">Signal</keyword>
<proteinExistence type="predicted"/>
<name>A0A165G3R5_EXIGL</name>
<sequence>MHRSLFSVLALFSLGSAATHPTVTPIRAGCVDLRLPIRASATNFDLDVTPARRTERITGTFLMQFVFCEPTVRNASRADTLLVLSPGSTYNTMYWDMPFQPETYSFVRRASVSGFATLNVARLGDGKSEHPADPEIVQLPLQSALLVELVRLARTGTLVPGKRFRTVVGIGHSLSSGMLNDVILTAPDVLDGVVLSGYAHVSNGQPLAVIPGFFPARTILPARFGGLADGYLTSDNITTRSGFYGPAGTFDPAVLQFDEGHKDLVTVAELASFGIDEVPAPDFKGPVLAVNGNFDRSFCPAPLCANLLDEPTFYPKAKSVETTVIQGSGHDLNLHLTAPVFFQTILDWLDRNGF</sequence>
<feature type="signal peptide" evidence="1">
    <location>
        <begin position="1"/>
        <end position="17"/>
    </location>
</feature>
<dbReference type="Proteomes" id="UP000077266">
    <property type="component" value="Unassembled WGS sequence"/>
</dbReference>
<gene>
    <name evidence="2" type="ORF">EXIGLDRAFT_677632</name>
</gene>
<keyword evidence="3" id="KW-1185">Reference proteome</keyword>
<dbReference type="SUPFAM" id="SSF53474">
    <property type="entry name" value="alpha/beta-Hydrolases"/>
    <property type="match status" value="1"/>
</dbReference>
<organism evidence="2 3">
    <name type="scientific">Exidia glandulosa HHB12029</name>
    <dbReference type="NCBI Taxonomy" id="1314781"/>
    <lineage>
        <taxon>Eukaryota</taxon>
        <taxon>Fungi</taxon>
        <taxon>Dikarya</taxon>
        <taxon>Basidiomycota</taxon>
        <taxon>Agaricomycotina</taxon>
        <taxon>Agaricomycetes</taxon>
        <taxon>Auriculariales</taxon>
        <taxon>Exidiaceae</taxon>
        <taxon>Exidia</taxon>
    </lineage>
</organism>
<feature type="chain" id="PRO_5007858047" description="AB hydrolase-1 domain-containing protein" evidence="1">
    <location>
        <begin position="18"/>
        <end position="354"/>
    </location>
</feature>
<dbReference type="EMBL" id="KV426060">
    <property type="protein sequence ID" value="KZV89940.1"/>
    <property type="molecule type" value="Genomic_DNA"/>
</dbReference>
<dbReference type="InParanoid" id="A0A165G3R5"/>
<dbReference type="OrthoDB" id="1743579at2759"/>
<dbReference type="InterPro" id="IPR029058">
    <property type="entry name" value="AB_hydrolase_fold"/>
</dbReference>
<reference evidence="2 3" key="1">
    <citation type="journal article" date="2016" name="Mol. Biol. Evol.">
        <title>Comparative Genomics of Early-Diverging Mushroom-Forming Fungi Provides Insights into the Origins of Lignocellulose Decay Capabilities.</title>
        <authorList>
            <person name="Nagy L.G."/>
            <person name="Riley R."/>
            <person name="Tritt A."/>
            <person name="Adam C."/>
            <person name="Daum C."/>
            <person name="Floudas D."/>
            <person name="Sun H."/>
            <person name="Yadav J.S."/>
            <person name="Pangilinan J."/>
            <person name="Larsson K.H."/>
            <person name="Matsuura K."/>
            <person name="Barry K."/>
            <person name="Labutti K."/>
            <person name="Kuo R."/>
            <person name="Ohm R.A."/>
            <person name="Bhattacharya S.S."/>
            <person name="Shirouzu T."/>
            <person name="Yoshinaga Y."/>
            <person name="Martin F.M."/>
            <person name="Grigoriev I.V."/>
            <person name="Hibbett D.S."/>
        </authorList>
    </citation>
    <scope>NUCLEOTIDE SEQUENCE [LARGE SCALE GENOMIC DNA]</scope>
    <source>
        <strain evidence="2 3">HHB12029</strain>
    </source>
</reference>
<evidence type="ECO:0000313" key="3">
    <source>
        <dbReference type="Proteomes" id="UP000077266"/>
    </source>
</evidence>
<evidence type="ECO:0008006" key="4">
    <source>
        <dbReference type="Google" id="ProtNLM"/>
    </source>
</evidence>
<protein>
    <recommendedName>
        <fullName evidence="4">AB hydrolase-1 domain-containing protein</fullName>
    </recommendedName>
</protein>
<evidence type="ECO:0000256" key="1">
    <source>
        <dbReference type="SAM" id="SignalP"/>
    </source>
</evidence>
<evidence type="ECO:0000313" key="2">
    <source>
        <dbReference type="EMBL" id="KZV89940.1"/>
    </source>
</evidence>
<dbReference type="AlphaFoldDB" id="A0A165G3R5"/>
<dbReference type="Gene3D" id="3.40.50.1820">
    <property type="entry name" value="alpha/beta hydrolase"/>
    <property type="match status" value="1"/>
</dbReference>